<reference evidence="3 4" key="1">
    <citation type="submission" date="2019-06" db="EMBL/GenBank/DDBJ databases">
        <title>A complete genome sequence for Luteibacter pinisoli MAH-14.</title>
        <authorList>
            <person name="Baltrus D.A."/>
        </authorList>
    </citation>
    <scope>NUCLEOTIDE SEQUENCE [LARGE SCALE GENOMIC DNA]</scope>
    <source>
        <strain evidence="3 4">MAH-14</strain>
    </source>
</reference>
<dbReference type="SUPFAM" id="SSF74650">
    <property type="entry name" value="Galactose mutarotase-like"/>
    <property type="match status" value="1"/>
</dbReference>
<evidence type="ECO:0000259" key="1">
    <source>
        <dbReference type="Pfam" id="PF01074"/>
    </source>
</evidence>
<dbReference type="RefSeq" id="WP_139985388.1">
    <property type="nucleotide sequence ID" value="NZ_CP041046.1"/>
</dbReference>
<gene>
    <name evidence="3" type="ORF">FIV34_20490</name>
</gene>
<keyword evidence="4" id="KW-1185">Reference proteome</keyword>
<dbReference type="InterPro" id="IPR027291">
    <property type="entry name" value="Glyco_hydro_38_N_sf"/>
</dbReference>
<dbReference type="Gene3D" id="3.20.110.10">
    <property type="entry name" value="Glycoside hydrolase 38, N terminal domain"/>
    <property type="match status" value="1"/>
</dbReference>
<dbReference type="PANTHER" id="PTHR46017:SF1">
    <property type="entry name" value="ALPHA-MANNOSIDASE 2C1"/>
    <property type="match status" value="1"/>
</dbReference>
<accession>A0A4Y5Z867</accession>
<dbReference type="Pfam" id="PF07748">
    <property type="entry name" value="Glyco_hydro_38C"/>
    <property type="match status" value="1"/>
</dbReference>
<dbReference type="Proteomes" id="UP000316093">
    <property type="component" value="Chromosome"/>
</dbReference>
<evidence type="ECO:0008006" key="5">
    <source>
        <dbReference type="Google" id="ProtNLM"/>
    </source>
</evidence>
<dbReference type="OrthoDB" id="9764050at2"/>
<dbReference type="KEGG" id="lpy:FIV34_20490"/>
<dbReference type="GO" id="GO:0006013">
    <property type="term" value="P:mannose metabolic process"/>
    <property type="evidence" value="ECO:0007669"/>
    <property type="project" value="InterPro"/>
</dbReference>
<organism evidence="3 4">
    <name type="scientific">Luteibacter pinisoli</name>
    <dbReference type="NCBI Taxonomy" id="2589080"/>
    <lineage>
        <taxon>Bacteria</taxon>
        <taxon>Pseudomonadati</taxon>
        <taxon>Pseudomonadota</taxon>
        <taxon>Gammaproteobacteria</taxon>
        <taxon>Lysobacterales</taxon>
        <taxon>Rhodanobacteraceae</taxon>
        <taxon>Luteibacter</taxon>
    </lineage>
</organism>
<name>A0A4Y5Z867_9GAMM</name>
<dbReference type="AlphaFoldDB" id="A0A4Y5Z867"/>
<dbReference type="GO" id="GO:0009313">
    <property type="term" value="P:oligosaccharide catabolic process"/>
    <property type="evidence" value="ECO:0007669"/>
    <property type="project" value="TreeGrafter"/>
</dbReference>
<dbReference type="InterPro" id="IPR011682">
    <property type="entry name" value="Glyco_hydro_38_C"/>
</dbReference>
<dbReference type="InterPro" id="IPR011013">
    <property type="entry name" value="Gal_mutarotase_sf_dom"/>
</dbReference>
<protein>
    <recommendedName>
        <fullName evidence="5">Glycoside hydrolase family 38 N-terminal domain-containing protein</fullName>
    </recommendedName>
</protein>
<dbReference type="EMBL" id="CP041046">
    <property type="protein sequence ID" value="QDE41407.1"/>
    <property type="molecule type" value="Genomic_DNA"/>
</dbReference>
<evidence type="ECO:0000313" key="4">
    <source>
        <dbReference type="Proteomes" id="UP000316093"/>
    </source>
</evidence>
<evidence type="ECO:0000313" key="3">
    <source>
        <dbReference type="EMBL" id="QDE41407.1"/>
    </source>
</evidence>
<dbReference type="InterPro" id="IPR000602">
    <property type="entry name" value="Glyco_hydro_38_N"/>
</dbReference>
<dbReference type="PANTHER" id="PTHR46017">
    <property type="entry name" value="ALPHA-MANNOSIDASE 2C1"/>
    <property type="match status" value="1"/>
</dbReference>
<proteinExistence type="predicted"/>
<dbReference type="GO" id="GO:0004559">
    <property type="term" value="F:alpha-mannosidase activity"/>
    <property type="evidence" value="ECO:0007669"/>
    <property type="project" value="InterPro"/>
</dbReference>
<evidence type="ECO:0000259" key="2">
    <source>
        <dbReference type="Pfam" id="PF07748"/>
    </source>
</evidence>
<dbReference type="GO" id="GO:0030246">
    <property type="term" value="F:carbohydrate binding"/>
    <property type="evidence" value="ECO:0007669"/>
    <property type="project" value="InterPro"/>
</dbReference>
<dbReference type="InterPro" id="IPR011330">
    <property type="entry name" value="Glyco_hydro/deAcase_b/a-brl"/>
</dbReference>
<dbReference type="Pfam" id="PF01074">
    <property type="entry name" value="Glyco_hydro_38N"/>
    <property type="match status" value="1"/>
</dbReference>
<feature type="domain" description="Glycoside hydrolase family 38 N-terminal" evidence="1">
    <location>
        <begin position="126"/>
        <end position="395"/>
    </location>
</feature>
<feature type="domain" description="Glycosyl hydrolase family 38 C-terminal" evidence="2">
    <location>
        <begin position="582"/>
        <end position="768"/>
    </location>
</feature>
<sequence length="942" mass="102157">MQRRDLLKGFALAGTAGLWLPRWAGAEGAAPTAPAPVRAIRGLVRGDGPARQPIRITPPASGTSRLAITRVDGMEVDRRTVAAGEASFDILVPAVDAAKAVRVESEVGGAHVVGAVTLQPVRKMLVYVLPHSHHDLGYTEHQADVEDHQVENIRRGIAMADATSGYVEGARFVWNLEVLWGADLYLKRGNAADRDAFIDAVRSGKLALNGAYANELTGICRPEELLRLFRFGQQLAAQTGTPVNAAMISDVPGYTWGTVEAMAQAGIRYFSAAPNYFDRIGRFMATWQDRPFWWVSRSGRSRVLFWVPWTGYAMSHVMSADVDWVGAYQARLDEVGFRYDIAHVRWAGHGDNAPPDQGISDFVRDWNTRYAWPRFQISGTSEAFTAFERKHGDALPQLRGDLTPYWEDGAASSARETALNRNTADTLVQAAALAAMHGKPFDGDAAWRDVLLYSEHTWGAAHSVTRPEEAMTVDQWRVKRAFADDAAALADGMVAARSPAHATTHHVTNTTGWERGGLVCLPAGAGDRLTLDGHVLPSQRLHDGRVAAWLPPLPPLATVAVHRGEGSAGAPPHAVSFDGSVLDNGLVSARIDPATGNLASLRRHGIDHEFLATDAAWSANQFVYMAGDAVNRLQTTSQAVITVEEAGPFVVSVLVTSSAPSCRSLTRRIRLMAGADWLEIENTIDKTRAPYEEVPDPNHRGKTMQAVAKESLQFAFPFAVPGGRMHVDVPLGQMEPEADQLPGACRNWMPVGRYVDVANDALGVTWMTLDAPLIEVGGVTATKLNSQTDPSVWMDRLAPSQTVMSWVMNNHWGTNYRAWQEGPVRFRYALRPHGARDDGLASRLATGMTQPLLVDAAAPSAPLLRIEPEDVQLQSITPSSDGKAFILRLFGASGSDRRARLHWSGPVGKASLSNLAEAALAPVQGDIAVGGWQLVSVRVERG</sequence>
<dbReference type="CDD" id="cd10791">
    <property type="entry name" value="GH38N_AMII_like_1"/>
    <property type="match status" value="1"/>
</dbReference>
<dbReference type="SUPFAM" id="SSF88713">
    <property type="entry name" value="Glycoside hydrolase/deacetylase"/>
    <property type="match status" value="1"/>
</dbReference>